<dbReference type="Gene3D" id="2.60.120.260">
    <property type="entry name" value="Galactose-binding domain-like"/>
    <property type="match status" value="1"/>
</dbReference>
<accession>A0A1Y6CBZ7</accession>
<protein>
    <recommendedName>
        <fullName evidence="3">F5/8 type C domain-containing protein</fullName>
    </recommendedName>
</protein>
<dbReference type="PROSITE" id="PS51257">
    <property type="entry name" value="PROKAR_LIPOPROTEIN"/>
    <property type="match status" value="1"/>
</dbReference>
<keyword evidence="2" id="KW-1185">Reference proteome</keyword>
<evidence type="ECO:0000313" key="1">
    <source>
        <dbReference type="EMBL" id="SMF56199.1"/>
    </source>
</evidence>
<dbReference type="Gene3D" id="3.40.390.10">
    <property type="entry name" value="Collagenase (Catalytic Domain)"/>
    <property type="match status" value="1"/>
</dbReference>
<dbReference type="OrthoDB" id="9804511at2"/>
<dbReference type="AlphaFoldDB" id="A0A1Y6CBZ7"/>
<dbReference type="EMBL" id="FWZT01000018">
    <property type="protein sequence ID" value="SMF56199.1"/>
    <property type="molecule type" value="Genomic_DNA"/>
</dbReference>
<dbReference type="GO" id="GO:0008237">
    <property type="term" value="F:metallopeptidase activity"/>
    <property type="evidence" value="ECO:0007669"/>
    <property type="project" value="InterPro"/>
</dbReference>
<reference evidence="2" key="1">
    <citation type="submission" date="2017-04" db="EMBL/GenBank/DDBJ databases">
        <authorList>
            <person name="Varghese N."/>
            <person name="Submissions S."/>
        </authorList>
    </citation>
    <scope>NUCLEOTIDE SEQUENCE [LARGE SCALE GENOMIC DNA]</scope>
    <source>
        <strain evidence="2">RKEM611</strain>
    </source>
</reference>
<gene>
    <name evidence="1" type="ORF">SAMN06296036_1182</name>
</gene>
<dbReference type="RefSeq" id="WP_132322475.1">
    <property type="nucleotide sequence ID" value="NZ_FWZT01000018.1"/>
</dbReference>
<sequence length="361" mass="39410">MMNKKIGSALFLSGHLLVVSCGDAGISDLSSSTDLNLNSNIDGKIGTIEGCSAQQEKFIRRGAMSAERLMVGLSIVASDPARIDLVHDHFGANATGEEVRSGYEKMIGHTRNFECQSNTEGSCSKVGVQAYVAGGNSADSTVFVCDRALDLDDERAARGLSTLFVHEYSHLNPLNTNDLGFGVASLNNAYSWGNTFTSASKEYLPKKYHPFKYEDAPSYRYYKLDLTDAPPYFASKCFSELLFLDKNGVDQKDSSTTLEVINAQYESTRSQANIDRALDGRTSSFFCVTWNEARDGAAAVFDLGRKVSISSYGLGGGDRSSLDEWTLYGSNTAQDGDWKKLDSKTGQAPTDRNTINYFELD</sequence>
<dbReference type="InterPro" id="IPR024079">
    <property type="entry name" value="MetalloPept_cat_dom_sf"/>
</dbReference>
<proteinExistence type="predicted"/>
<organism evidence="1 2">
    <name type="scientific">Pseudobacteriovorax antillogorgiicola</name>
    <dbReference type="NCBI Taxonomy" id="1513793"/>
    <lineage>
        <taxon>Bacteria</taxon>
        <taxon>Pseudomonadati</taxon>
        <taxon>Bdellovibrionota</taxon>
        <taxon>Oligoflexia</taxon>
        <taxon>Oligoflexales</taxon>
        <taxon>Pseudobacteriovoracaceae</taxon>
        <taxon>Pseudobacteriovorax</taxon>
    </lineage>
</organism>
<evidence type="ECO:0008006" key="3">
    <source>
        <dbReference type="Google" id="ProtNLM"/>
    </source>
</evidence>
<evidence type="ECO:0000313" key="2">
    <source>
        <dbReference type="Proteomes" id="UP000192907"/>
    </source>
</evidence>
<dbReference type="Proteomes" id="UP000192907">
    <property type="component" value="Unassembled WGS sequence"/>
</dbReference>
<name>A0A1Y6CBZ7_9BACT</name>